<feature type="binding site" evidence="16">
    <location>
        <position position="219"/>
    </location>
    <ligand>
        <name>L-homoserine</name>
        <dbReference type="ChEBI" id="CHEBI:57476"/>
    </ligand>
</feature>
<dbReference type="PANTHER" id="PTHR43070:SF5">
    <property type="entry name" value="HOMOSERINE DEHYDROGENASE"/>
    <property type="match status" value="1"/>
</dbReference>
<keyword evidence="11 14" id="KW-0486">Methionine biosynthesis</keyword>
<feature type="domain" description="Aspartate/homoserine dehydrogenase NAD-binding" evidence="20">
    <location>
        <begin position="13"/>
        <end position="132"/>
    </location>
</feature>
<dbReference type="OrthoDB" id="67851at2759"/>
<dbReference type="EC" id="1.1.1.3" evidence="5 14"/>
<dbReference type="Gene3D" id="3.30.360.10">
    <property type="entry name" value="Dihydrodipicolinate Reductase, domain 2"/>
    <property type="match status" value="1"/>
</dbReference>
<dbReference type="Gene3D" id="3.40.50.720">
    <property type="entry name" value="NAD(P)-binding Rossmann-like Domain"/>
    <property type="match status" value="1"/>
</dbReference>
<dbReference type="InterPro" id="IPR019811">
    <property type="entry name" value="HDH_CS"/>
</dbReference>
<name>A0A8H3J6K1_9LECA</name>
<dbReference type="Proteomes" id="UP000664534">
    <property type="component" value="Unassembled WGS sequence"/>
</dbReference>
<proteinExistence type="inferred from homology"/>
<comment type="pathway">
    <text evidence="2 17">Amino-acid biosynthesis; L-threonine biosynthesis; L-threonine from L-aspartate: step 3/5.</text>
</comment>
<comment type="caution">
    <text evidence="21">The sequence shown here is derived from an EMBL/GenBank/DDBJ whole genome shotgun (WGS) entry which is preliminary data.</text>
</comment>
<evidence type="ECO:0000259" key="19">
    <source>
        <dbReference type="Pfam" id="PF00742"/>
    </source>
</evidence>
<keyword evidence="8 14" id="KW-0791">Threonine biosynthesis</keyword>
<dbReference type="AlphaFoldDB" id="A0A8H3J6K1"/>
<reference evidence="21" key="1">
    <citation type="submission" date="2021-03" db="EMBL/GenBank/DDBJ databases">
        <authorList>
            <person name="Tagirdzhanova G."/>
        </authorList>
    </citation>
    <scope>NUCLEOTIDE SEQUENCE</scope>
</reference>
<dbReference type="GO" id="GO:0009088">
    <property type="term" value="P:threonine biosynthetic process"/>
    <property type="evidence" value="ECO:0007669"/>
    <property type="project" value="UniProtKB-UniPathway"/>
</dbReference>
<dbReference type="GO" id="GO:0050661">
    <property type="term" value="F:NADP binding"/>
    <property type="evidence" value="ECO:0007669"/>
    <property type="project" value="InterPro"/>
</dbReference>
<dbReference type="EMBL" id="CAJPDT010000156">
    <property type="protein sequence ID" value="CAF9941755.1"/>
    <property type="molecule type" value="Genomic_DNA"/>
</dbReference>
<dbReference type="GO" id="GO:0004412">
    <property type="term" value="F:homoserine dehydrogenase activity"/>
    <property type="evidence" value="ECO:0007669"/>
    <property type="project" value="UniProtKB-EC"/>
</dbReference>
<evidence type="ECO:0000256" key="2">
    <source>
        <dbReference type="ARBA" id="ARBA00005056"/>
    </source>
</evidence>
<dbReference type="UniPathway" id="UPA00051">
    <property type="reaction ID" value="UER00465"/>
</dbReference>
<dbReference type="InterPro" id="IPR001342">
    <property type="entry name" value="HDH_cat"/>
</dbReference>
<evidence type="ECO:0000256" key="6">
    <source>
        <dbReference type="ARBA" id="ARBA00013376"/>
    </source>
</evidence>
<comment type="function">
    <text evidence="13">Catalyzes the conversion of L-aspartate-beta-semialdehyde (L-Asa) to L-homoserine (L-Hse), the third step in the biosynthesis of amino acids that derive from aspartate (the aspartate family of amino acids), including methioinine and threonine, the latter of which is a precursor to isoleucine; production of homoserine leads to a branch-point in the pathway as it can either be O-phosphorylated for processing to threonine, or O-acylated for processing to methionine.</text>
</comment>
<evidence type="ECO:0000256" key="4">
    <source>
        <dbReference type="ARBA" id="ARBA00006753"/>
    </source>
</evidence>
<evidence type="ECO:0000256" key="1">
    <source>
        <dbReference type="ARBA" id="ARBA00001920"/>
    </source>
</evidence>
<evidence type="ECO:0000256" key="9">
    <source>
        <dbReference type="ARBA" id="ARBA00022857"/>
    </source>
</evidence>
<dbReference type="SUPFAM" id="SSF55347">
    <property type="entry name" value="Glyceraldehyde-3-phosphate dehydrogenase-like, C-terminal domain"/>
    <property type="match status" value="1"/>
</dbReference>
<evidence type="ECO:0000256" key="15">
    <source>
        <dbReference type="PIRSR" id="PIRSR036497-1"/>
    </source>
</evidence>
<evidence type="ECO:0000256" key="13">
    <source>
        <dbReference type="ARBA" id="ARBA00059589"/>
    </source>
</evidence>
<evidence type="ECO:0000256" key="12">
    <source>
        <dbReference type="ARBA" id="ARBA00048841"/>
    </source>
</evidence>
<keyword evidence="7 14" id="KW-0028">Amino-acid biosynthesis</keyword>
<dbReference type="PIRSF" id="PIRSF036497">
    <property type="entry name" value="HDH_short"/>
    <property type="match status" value="1"/>
</dbReference>
<feature type="binding site" evidence="16">
    <location>
        <begin position="13"/>
        <end position="18"/>
    </location>
    <ligand>
        <name>NADP(+)</name>
        <dbReference type="ChEBI" id="CHEBI:58349"/>
    </ligand>
</feature>
<dbReference type="InterPro" id="IPR022697">
    <property type="entry name" value="HDH_short"/>
</dbReference>
<evidence type="ECO:0000256" key="17">
    <source>
        <dbReference type="RuleBase" id="RU000579"/>
    </source>
</evidence>
<keyword evidence="22" id="KW-1185">Reference proteome</keyword>
<feature type="binding site" evidence="16">
    <location>
        <position position="95"/>
    </location>
    <ligand>
        <name>NADPH</name>
        <dbReference type="ChEBI" id="CHEBI:57783"/>
    </ligand>
</feature>
<evidence type="ECO:0000256" key="5">
    <source>
        <dbReference type="ARBA" id="ARBA00013213"/>
    </source>
</evidence>
<dbReference type="Pfam" id="PF03447">
    <property type="entry name" value="NAD_binding_3"/>
    <property type="match status" value="1"/>
</dbReference>
<dbReference type="InterPro" id="IPR036291">
    <property type="entry name" value="NAD(P)-bd_dom_sf"/>
</dbReference>
<comment type="pathway">
    <text evidence="3 17">Amino-acid biosynthesis; L-methionine biosynthesis via de novo pathway; L-homoserine from L-aspartate: step 3/3.</text>
</comment>
<dbReference type="InterPro" id="IPR011147">
    <property type="entry name" value="Bifunc_Aspkin/hSer_DH"/>
</dbReference>
<accession>A0A8H3J6K1</accession>
<evidence type="ECO:0000256" key="7">
    <source>
        <dbReference type="ARBA" id="ARBA00022605"/>
    </source>
</evidence>
<dbReference type="UniPathway" id="UPA00050">
    <property type="reaction ID" value="UER00063"/>
</dbReference>
<organism evidence="21 22">
    <name type="scientific">Imshaugia aleurites</name>
    <dbReference type="NCBI Taxonomy" id="172621"/>
    <lineage>
        <taxon>Eukaryota</taxon>
        <taxon>Fungi</taxon>
        <taxon>Dikarya</taxon>
        <taxon>Ascomycota</taxon>
        <taxon>Pezizomycotina</taxon>
        <taxon>Lecanoromycetes</taxon>
        <taxon>OSLEUM clade</taxon>
        <taxon>Lecanoromycetidae</taxon>
        <taxon>Lecanorales</taxon>
        <taxon>Lecanorineae</taxon>
        <taxon>Parmeliaceae</taxon>
        <taxon>Imshaugia</taxon>
    </lineage>
</organism>
<gene>
    <name evidence="21" type="ORF">IMSHALPRED_002879</name>
</gene>
<dbReference type="PROSITE" id="PS01042">
    <property type="entry name" value="HOMOSER_DHGENASE"/>
    <property type="match status" value="1"/>
</dbReference>
<dbReference type="SUPFAM" id="SSF51735">
    <property type="entry name" value="NAD(P)-binding Rossmann-fold domains"/>
    <property type="match status" value="1"/>
</dbReference>
<dbReference type="InterPro" id="IPR005106">
    <property type="entry name" value="Asp/hSer_DH_NAD-bd"/>
</dbReference>
<evidence type="ECO:0000313" key="22">
    <source>
        <dbReference type="Proteomes" id="UP000664534"/>
    </source>
</evidence>
<sequence length="372" mass="40231">MSSVNQIYIAVLGAGGVGRHFLSQLSVLSHKFPNISLVLISRSTKSLRASHRTTPLSLETWEKDLNESTSPALTVTQTLKFLGELPDKRVLVDNTSSQDVADSYPAFLKQGISVVTPNKKAFSSTMDLWTSIQESSYRPYAPYLSYGLMYHESSVGAGLPIISTLTDLIATGDTVRRIEGVFSGTLSYLFNNFAPADGSAKGGTWSDEVRKAKEAGFTEPDPRDDLNGVDVARKLVILARMVGVPVEGTGSFPVQSLIPAELERVGSAEAFMERLGEFDKRMDEVRNEAVREGKVVRFVGRVDVEAKALKVGLEKLDKAHPIAGLEGSDNIVSFYTERYVDNPLVVRGAGAGGAVTAMGVTADLIKVIQRVS</sequence>
<dbReference type="GO" id="GO:0009090">
    <property type="term" value="P:homoserine biosynthetic process"/>
    <property type="evidence" value="ECO:0007669"/>
    <property type="project" value="TreeGrafter"/>
</dbReference>
<evidence type="ECO:0000256" key="16">
    <source>
        <dbReference type="PIRSR" id="PIRSR036497-2"/>
    </source>
</evidence>
<dbReference type="PANTHER" id="PTHR43070">
    <property type="match status" value="1"/>
</dbReference>
<evidence type="ECO:0000256" key="10">
    <source>
        <dbReference type="ARBA" id="ARBA00023002"/>
    </source>
</evidence>
<evidence type="ECO:0000256" key="18">
    <source>
        <dbReference type="RuleBase" id="RU004171"/>
    </source>
</evidence>
<keyword evidence="10 14" id="KW-0560">Oxidoreductase</keyword>
<comment type="cofactor">
    <cofactor evidence="1">
        <name>a metal cation</name>
        <dbReference type="ChEBI" id="CHEBI:25213"/>
    </cofactor>
</comment>
<dbReference type="FunFam" id="3.30.360.10:FF:000006">
    <property type="entry name" value="Bifunctional aspartokinase/homoserine dehydrogenase"/>
    <property type="match status" value="1"/>
</dbReference>
<comment type="catalytic activity">
    <reaction evidence="12">
        <text>L-homoserine + NADP(+) = L-aspartate 4-semialdehyde + NADPH + H(+)</text>
        <dbReference type="Rhea" id="RHEA:15761"/>
        <dbReference type="ChEBI" id="CHEBI:15378"/>
        <dbReference type="ChEBI" id="CHEBI:57476"/>
        <dbReference type="ChEBI" id="CHEBI:57783"/>
        <dbReference type="ChEBI" id="CHEBI:58349"/>
        <dbReference type="ChEBI" id="CHEBI:537519"/>
        <dbReference type="EC" id="1.1.1.3"/>
    </reaction>
    <physiologicalReaction direction="right-to-left" evidence="12">
        <dbReference type="Rhea" id="RHEA:15763"/>
    </physiologicalReaction>
</comment>
<evidence type="ECO:0000313" key="21">
    <source>
        <dbReference type="EMBL" id="CAF9941755.1"/>
    </source>
</evidence>
<dbReference type="Pfam" id="PF00742">
    <property type="entry name" value="Homoserine_dh"/>
    <property type="match status" value="1"/>
</dbReference>
<feature type="active site" description="Proton donor" evidence="15">
    <location>
        <position position="234"/>
    </location>
</feature>
<feature type="binding site" evidence="16">
    <location>
        <position position="119"/>
    </location>
    <ligand>
        <name>NADPH</name>
        <dbReference type="ChEBI" id="CHEBI:57783"/>
    </ligand>
</feature>
<evidence type="ECO:0000256" key="14">
    <source>
        <dbReference type="PIRNR" id="PIRNR036497"/>
    </source>
</evidence>
<comment type="similarity">
    <text evidence="4 14 18">Belongs to the homoserine dehydrogenase family.</text>
</comment>
<dbReference type="GO" id="GO:0009086">
    <property type="term" value="P:methionine biosynthetic process"/>
    <property type="evidence" value="ECO:0007669"/>
    <property type="project" value="UniProtKB-KW"/>
</dbReference>
<keyword evidence="9 14" id="KW-0521">NADP</keyword>
<protein>
    <recommendedName>
        <fullName evidence="6 14">Homoserine dehydrogenase</fullName>
        <shortName evidence="14">HDH</shortName>
        <ecNumber evidence="5 14">1.1.1.3</ecNumber>
    </recommendedName>
</protein>
<evidence type="ECO:0000256" key="11">
    <source>
        <dbReference type="ARBA" id="ARBA00023167"/>
    </source>
</evidence>
<evidence type="ECO:0000256" key="3">
    <source>
        <dbReference type="ARBA" id="ARBA00005062"/>
    </source>
</evidence>
<feature type="domain" description="Homoserine dehydrogenase catalytic" evidence="19">
    <location>
        <begin position="160"/>
        <end position="365"/>
    </location>
</feature>
<evidence type="ECO:0000256" key="8">
    <source>
        <dbReference type="ARBA" id="ARBA00022697"/>
    </source>
</evidence>
<evidence type="ECO:0000259" key="20">
    <source>
        <dbReference type="Pfam" id="PF03447"/>
    </source>
</evidence>